<dbReference type="CDD" id="cd00585">
    <property type="entry name" value="Peptidase_C1B"/>
    <property type="match status" value="1"/>
</dbReference>
<evidence type="ECO:0000256" key="4">
    <source>
        <dbReference type="PIRNR" id="PIRNR005700"/>
    </source>
</evidence>
<name>D1W6J8_9BACT</name>
<keyword evidence="1 4" id="KW-0645">Protease</keyword>
<dbReference type="SUPFAM" id="SSF54001">
    <property type="entry name" value="Cysteine proteinases"/>
    <property type="match status" value="1"/>
</dbReference>
<protein>
    <recommendedName>
        <fullName evidence="4">Aminopeptidase</fullName>
    </recommendedName>
</protein>
<reference evidence="6 7" key="1">
    <citation type="submission" date="2009-12" db="EMBL/GenBank/DDBJ databases">
        <title>Genome Sequence of Prevotella buccalis ATCC 35310.</title>
        <authorList>
            <person name="Durkin A.S."/>
            <person name="Madupu R."/>
            <person name="Torralba M."/>
            <person name="Methe B."/>
            <person name="Sutton G."/>
            <person name="Strausberg R.L."/>
            <person name="Nelson K.E."/>
        </authorList>
    </citation>
    <scope>NUCLEOTIDE SEQUENCE [LARGE SCALE GENOMIC DNA]</scope>
    <source>
        <strain evidence="6 7">ATCC 35310</strain>
    </source>
</reference>
<sequence length="503" mass="57449">MVIRAVKNEFYLEMLNFFMKNAYFCQQINYTNKTIMKQKSFFLAAVLLFSSMAVGAQKPGGLSADLLKKIQQAQPSSPADKAIINAVASNNIDDLVKNRANQGAVDTYFSIETPKQSIHDQQKSGRCWMFSGFNVLRANFAKRHQDTLAVEFSHAYLFFYDQLEKANLMLQGVIDNASKPLDDKRMQFFFKNPVNDGGTFCGVADLAEKYGLVPMSVMPETYSSDNTRVMARLLSSKLREYGLELRRMVNAKKKKAEVEKRKTEMLATVYRILSLTIGEPVQNFTYAFKNKDGKTVTPQKHYTPREFYNETVGHGLNGTFIMVMNDPRRAYHETYEVEYDRHSYDGHNWKYLNLPMEEIAQLAIASLKDGHKMYSSYDVGKQLDRKRGYMDVDNYDYGSLLGTTFNMGKADRIATFDSGSTHAMTLTAVDLDAQGKPLKWKVENSWGAANGQKGCLIMTNQWFNEYMFRLVVNKKYVPAKLLKEYDKTPTMVMPEDPLFGCDE</sequence>
<dbReference type="GO" id="GO:0006508">
    <property type="term" value="P:proteolysis"/>
    <property type="evidence" value="ECO:0007669"/>
    <property type="project" value="UniProtKB-KW"/>
</dbReference>
<feature type="active site" evidence="5">
    <location>
        <position position="127"/>
    </location>
</feature>
<dbReference type="PANTHER" id="PTHR10363:SF2">
    <property type="entry name" value="BLEOMYCIN HYDROLASE"/>
    <property type="match status" value="1"/>
</dbReference>
<dbReference type="EMBL" id="ADEG01000068">
    <property type="protein sequence ID" value="EFA91803.1"/>
    <property type="molecule type" value="Genomic_DNA"/>
</dbReference>
<evidence type="ECO:0000313" key="7">
    <source>
        <dbReference type="Proteomes" id="UP000005283"/>
    </source>
</evidence>
<evidence type="ECO:0000256" key="1">
    <source>
        <dbReference type="ARBA" id="ARBA00022670"/>
    </source>
</evidence>
<dbReference type="AlphaFoldDB" id="D1W6J8"/>
<gene>
    <name evidence="6" type="ORF">HMPREF0650_1840</name>
</gene>
<dbReference type="GO" id="GO:0005737">
    <property type="term" value="C:cytoplasm"/>
    <property type="evidence" value="ECO:0007669"/>
    <property type="project" value="TreeGrafter"/>
</dbReference>
<comment type="caution">
    <text evidence="6">The sequence shown here is derived from an EMBL/GenBank/DDBJ whole genome shotgun (WGS) entry which is preliminary data.</text>
</comment>
<proteinExistence type="inferred from homology"/>
<dbReference type="PROSITE" id="PS00139">
    <property type="entry name" value="THIOL_PROTEASE_CYS"/>
    <property type="match status" value="1"/>
</dbReference>
<dbReference type="Proteomes" id="UP000005283">
    <property type="component" value="Unassembled WGS sequence"/>
</dbReference>
<organism evidence="6 7">
    <name type="scientific">Hoylesella buccalis ATCC 35310</name>
    <dbReference type="NCBI Taxonomy" id="679190"/>
    <lineage>
        <taxon>Bacteria</taxon>
        <taxon>Pseudomonadati</taxon>
        <taxon>Bacteroidota</taxon>
        <taxon>Bacteroidia</taxon>
        <taxon>Bacteroidales</taxon>
        <taxon>Prevotellaceae</taxon>
        <taxon>Hoylesella</taxon>
    </lineage>
</organism>
<dbReference type="Gene3D" id="3.90.70.10">
    <property type="entry name" value="Cysteine proteinases"/>
    <property type="match status" value="1"/>
</dbReference>
<keyword evidence="2 4" id="KW-0378">Hydrolase</keyword>
<dbReference type="GO" id="GO:0070005">
    <property type="term" value="F:cysteine-type aminopeptidase activity"/>
    <property type="evidence" value="ECO:0007669"/>
    <property type="project" value="InterPro"/>
</dbReference>
<dbReference type="STRING" id="679190.HMPREF0650_1840"/>
<dbReference type="PANTHER" id="PTHR10363">
    <property type="entry name" value="BLEOMYCIN HYDROLASE"/>
    <property type="match status" value="1"/>
</dbReference>
<keyword evidence="3 4" id="KW-0788">Thiol protease</keyword>
<keyword evidence="4" id="KW-0031">Aminopeptidase</keyword>
<evidence type="ECO:0000313" key="6">
    <source>
        <dbReference type="EMBL" id="EFA91803.1"/>
    </source>
</evidence>
<dbReference type="PIRSF" id="PIRSF005700">
    <property type="entry name" value="PepC"/>
    <property type="match status" value="1"/>
</dbReference>
<evidence type="ECO:0000256" key="5">
    <source>
        <dbReference type="PIRSR" id="PIRSR005700-1"/>
    </source>
</evidence>
<accession>D1W6J8</accession>
<dbReference type="InterPro" id="IPR004134">
    <property type="entry name" value="Peptidase_C1B"/>
</dbReference>
<dbReference type="Pfam" id="PF03051">
    <property type="entry name" value="Peptidase_C1_2"/>
    <property type="match status" value="1"/>
</dbReference>
<evidence type="ECO:0000256" key="3">
    <source>
        <dbReference type="ARBA" id="ARBA00022807"/>
    </source>
</evidence>
<dbReference type="eggNOG" id="COG3579">
    <property type="taxonomic scope" value="Bacteria"/>
</dbReference>
<comment type="similarity">
    <text evidence="4">Belongs to the peptidase C1 family.</text>
</comment>
<evidence type="ECO:0000256" key="2">
    <source>
        <dbReference type="ARBA" id="ARBA00022801"/>
    </source>
</evidence>
<feature type="active site" evidence="5">
    <location>
        <position position="444"/>
    </location>
</feature>
<dbReference type="InterPro" id="IPR000169">
    <property type="entry name" value="Pept_cys_AS"/>
</dbReference>
<feature type="active site" evidence="5">
    <location>
        <position position="422"/>
    </location>
</feature>
<dbReference type="GO" id="GO:0009636">
    <property type="term" value="P:response to toxic substance"/>
    <property type="evidence" value="ECO:0007669"/>
    <property type="project" value="TreeGrafter"/>
</dbReference>
<keyword evidence="7" id="KW-1185">Reference proteome</keyword>
<dbReference type="InterPro" id="IPR038765">
    <property type="entry name" value="Papain-like_cys_pep_sf"/>
</dbReference>
<dbReference type="GO" id="GO:0043418">
    <property type="term" value="P:homocysteine catabolic process"/>
    <property type="evidence" value="ECO:0007669"/>
    <property type="project" value="TreeGrafter"/>
</dbReference>